<evidence type="ECO:0000256" key="3">
    <source>
        <dbReference type="ARBA" id="ARBA00022490"/>
    </source>
</evidence>
<dbReference type="PANTHER" id="PTHR30258:SF1">
    <property type="entry name" value="PROTEIN TRANSPORT PROTEIN HOFB HOMOLOG"/>
    <property type="match status" value="1"/>
</dbReference>
<sequence>MATATSQTKLSGLARTLIQEKLLSEDEARAVETQASIANASFISQLIQSKKLSALSIAETSAKAFGFPYFNLDSFNPDYLPAKQIDSKLAISNRVIGLQARNNVLYVAISDPTNILALDSVQFQMGMNISPIVVEDDKLGRWIDKVIQSKDTSLKSLDVGHDDDFGFNDDNAHVVEDEQVETEVDDAPVVRFLNKMLLDAINMGASDLHFEPYEKFYRVRYRVDGALREISQPPLAIKEKLASRIKVISSMDISEKRIPQDGRMKLVLSKTRTIDFRVSTLPLIHGEKIVMRILDPASASLGIEALGYEPIQKERLLNAVSRPYGLVLVTGPTGSGKTVSLYTCLNILNKPDVNISTAEDPCEIPLAGINQVNVNDKQGLTFAAALKSFLRQDPDIIMIGEIRDLETADMAIKAASTGHMVLSTLHTNDAPSTLTRLLNMGVAPFNIASAVSLITAQRLARRLCKNCKTPINIPKEALLSVGFIEEDFNEPWQLYGHNPDGCELCNGGYKGRVGIYQVMPVTDAISRIIMKNGTAHDIADQARLDGVNDLRRSGILKVIQGLTSIEEVEACTNE</sequence>
<dbReference type="PANTHER" id="PTHR30258">
    <property type="entry name" value="TYPE II SECRETION SYSTEM PROTEIN GSPE-RELATED"/>
    <property type="match status" value="1"/>
</dbReference>
<dbReference type="InterPro" id="IPR037257">
    <property type="entry name" value="T2SS_E_N_sf"/>
</dbReference>
<dbReference type="NCBIfam" id="TIGR02538">
    <property type="entry name" value="type_IV_pilB"/>
    <property type="match status" value="1"/>
</dbReference>
<comment type="caution">
    <text evidence="7">The sequence shown here is derived from an EMBL/GenBank/DDBJ whole genome shotgun (WGS) entry which is preliminary data.</text>
</comment>
<dbReference type="AlphaFoldDB" id="A0A351RCZ6"/>
<dbReference type="InterPro" id="IPR001482">
    <property type="entry name" value="T2SS/T4SS_dom"/>
</dbReference>
<name>A0A351RCZ6_9PROT</name>
<dbReference type="InterPro" id="IPR027417">
    <property type="entry name" value="P-loop_NTPase"/>
</dbReference>
<dbReference type="SUPFAM" id="SSF52540">
    <property type="entry name" value="P-loop containing nucleoside triphosphate hydrolases"/>
    <property type="match status" value="1"/>
</dbReference>
<comment type="subcellular location">
    <subcellularLocation>
        <location evidence="1">Cytoplasm</location>
    </subcellularLocation>
</comment>
<dbReference type="InterPro" id="IPR013374">
    <property type="entry name" value="ATPase_typ4_pilus-assembl_PilB"/>
</dbReference>
<gene>
    <name evidence="7" type="primary">pilB</name>
    <name evidence="7" type="ORF">DCW48_10525</name>
</gene>
<dbReference type="InterPro" id="IPR007831">
    <property type="entry name" value="T2SS_GspE_N"/>
</dbReference>
<dbReference type="Gene3D" id="3.30.450.90">
    <property type="match status" value="1"/>
</dbReference>
<dbReference type="STRING" id="1132855.GCA_000384255_02277"/>
<dbReference type="Pfam" id="PF05157">
    <property type="entry name" value="MshEN"/>
    <property type="match status" value="1"/>
</dbReference>
<comment type="similarity">
    <text evidence="2">Belongs to the GSP E family.</text>
</comment>
<dbReference type="GO" id="GO:0005737">
    <property type="term" value="C:cytoplasm"/>
    <property type="evidence" value="ECO:0007669"/>
    <property type="project" value="UniProtKB-SubCell"/>
</dbReference>
<keyword evidence="4" id="KW-0547">Nucleotide-binding</keyword>
<dbReference type="GO" id="GO:0005886">
    <property type="term" value="C:plasma membrane"/>
    <property type="evidence" value="ECO:0007669"/>
    <property type="project" value="TreeGrafter"/>
</dbReference>
<evidence type="ECO:0000256" key="1">
    <source>
        <dbReference type="ARBA" id="ARBA00004496"/>
    </source>
</evidence>
<evidence type="ECO:0000256" key="2">
    <source>
        <dbReference type="ARBA" id="ARBA00006611"/>
    </source>
</evidence>
<reference evidence="7 8" key="1">
    <citation type="journal article" date="2018" name="Nat. Biotechnol.">
        <title>A standardized bacterial taxonomy based on genome phylogeny substantially revises the tree of life.</title>
        <authorList>
            <person name="Parks D.H."/>
            <person name="Chuvochina M."/>
            <person name="Waite D.W."/>
            <person name="Rinke C."/>
            <person name="Skarshewski A."/>
            <person name="Chaumeil P.A."/>
            <person name="Hugenholtz P."/>
        </authorList>
    </citation>
    <scope>NUCLEOTIDE SEQUENCE [LARGE SCALE GENOMIC DNA]</scope>
    <source>
        <strain evidence="7">UBA9958</strain>
    </source>
</reference>
<dbReference type="SUPFAM" id="SSF160246">
    <property type="entry name" value="EspE N-terminal domain-like"/>
    <property type="match status" value="1"/>
</dbReference>
<evidence type="ECO:0000313" key="8">
    <source>
        <dbReference type="Proteomes" id="UP000264313"/>
    </source>
</evidence>
<dbReference type="FunFam" id="3.30.450.90:FF:000001">
    <property type="entry name" value="Type II secretion system ATPase GspE"/>
    <property type="match status" value="1"/>
</dbReference>
<keyword evidence="3" id="KW-0963">Cytoplasm</keyword>
<dbReference type="GO" id="GO:0016887">
    <property type="term" value="F:ATP hydrolysis activity"/>
    <property type="evidence" value="ECO:0007669"/>
    <property type="project" value="InterPro"/>
</dbReference>
<keyword evidence="5" id="KW-0067">ATP-binding</keyword>
<dbReference type="Pfam" id="PF00437">
    <property type="entry name" value="T2SSE"/>
    <property type="match status" value="1"/>
</dbReference>
<dbReference type="PROSITE" id="PS00662">
    <property type="entry name" value="T2SP_E"/>
    <property type="match status" value="1"/>
</dbReference>
<dbReference type="GO" id="GO:0009297">
    <property type="term" value="P:pilus assembly"/>
    <property type="evidence" value="ECO:0007669"/>
    <property type="project" value="InterPro"/>
</dbReference>
<dbReference type="FunFam" id="3.40.50.300:FF:000398">
    <property type="entry name" value="Type IV pilus assembly ATPase PilB"/>
    <property type="match status" value="1"/>
</dbReference>
<proteinExistence type="inferred from homology"/>
<dbReference type="Gene3D" id="3.40.50.300">
    <property type="entry name" value="P-loop containing nucleotide triphosphate hydrolases"/>
    <property type="match status" value="1"/>
</dbReference>
<dbReference type="GO" id="GO:0005524">
    <property type="term" value="F:ATP binding"/>
    <property type="evidence" value="ECO:0007669"/>
    <property type="project" value="UniProtKB-KW"/>
</dbReference>
<evidence type="ECO:0000256" key="5">
    <source>
        <dbReference type="ARBA" id="ARBA00022840"/>
    </source>
</evidence>
<dbReference type="Gene3D" id="3.30.300.160">
    <property type="entry name" value="Type II secretion system, protein E, N-terminal domain"/>
    <property type="match status" value="1"/>
</dbReference>
<accession>A0A351RCZ6</accession>
<evidence type="ECO:0000259" key="6">
    <source>
        <dbReference type="PROSITE" id="PS00662"/>
    </source>
</evidence>
<dbReference type="Proteomes" id="UP000264313">
    <property type="component" value="Unassembled WGS sequence"/>
</dbReference>
<dbReference type="EMBL" id="DNAA01000246">
    <property type="protein sequence ID" value="HBA09917.1"/>
    <property type="molecule type" value="Genomic_DNA"/>
</dbReference>
<protein>
    <submittedName>
        <fullName evidence="7">Type IV-A pilus assembly ATPase PilB</fullName>
    </submittedName>
</protein>
<dbReference type="CDD" id="cd01129">
    <property type="entry name" value="PulE-GspE-like"/>
    <property type="match status" value="1"/>
</dbReference>
<evidence type="ECO:0000256" key="4">
    <source>
        <dbReference type="ARBA" id="ARBA00022741"/>
    </source>
</evidence>
<feature type="domain" description="Bacterial type II secretion system protein E" evidence="6">
    <location>
        <begin position="390"/>
        <end position="404"/>
    </location>
</feature>
<organism evidence="7 8">
    <name type="scientific">Methylotenera mobilis</name>
    <dbReference type="NCBI Taxonomy" id="359408"/>
    <lineage>
        <taxon>Bacteria</taxon>
        <taxon>Pseudomonadati</taxon>
        <taxon>Pseudomonadota</taxon>
        <taxon>Betaproteobacteria</taxon>
        <taxon>Nitrosomonadales</taxon>
        <taxon>Methylophilaceae</taxon>
        <taxon>Methylotenera</taxon>
    </lineage>
</organism>
<evidence type="ECO:0000313" key="7">
    <source>
        <dbReference type="EMBL" id="HBA09917.1"/>
    </source>
</evidence>